<dbReference type="GO" id="GO:0030864">
    <property type="term" value="C:cortical actin cytoskeleton"/>
    <property type="evidence" value="ECO:0007669"/>
    <property type="project" value="TreeGrafter"/>
</dbReference>
<evidence type="ECO:0000259" key="6">
    <source>
        <dbReference type="PROSITE" id="PS51263"/>
    </source>
</evidence>
<organism evidence="7">
    <name type="scientific">Chrysotila carterae</name>
    <name type="common">Marine alga</name>
    <name type="synonym">Syracosphaera carterae</name>
    <dbReference type="NCBI Taxonomy" id="13221"/>
    <lineage>
        <taxon>Eukaryota</taxon>
        <taxon>Haptista</taxon>
        <taxon>Haptophyta</taxon>
        <taxon>Prymnesiophyceae</taxon>
        <taxon>Isochrysidales</taxon>
        <taxon>Isochrysidaceae</taxon>
        <taxon>Chrysotila</taxon>
    </lineage>
</organism>
<dbReference type="Pfam" id="PF00241">
    <property type="entry name" value="Cofilin_ADF"/>
    <property type="match status" value="1"/>
</dbReference>
<dbReference type="InterPro" id="IPR002108">
    <property type="entry name" value="ADF-H"/>
</dbReference>
<dbReference type="PANTHER" id="PTHR10829">
    <property type="entry name" value="CORTACTIN AND DREBRIN"/>
    <property type="match status" value="1"/>
</dbReference>
<dbReference type="Gene3D" id="3.40.20.10">
    <property type="entry name" value="Severin"/>
    <property type="match status" value="1"/>
</dbReference>
<comment type="similarity">
    <text evidence="5">Belongs to the actin-binding proteins ADF family. Coactosin subfamily.</text>
</comment>
<keyword evidence="3" id="KW-0009">Actin-binding</keyword>
<dbReference type="EMBL" id="HBIZ01032233">
    <property type="protein sequence ID" value="CAE0767939.1"/>
    <property type="molecule type" value="Transcribed_RNA"/>
</dbReference>
<evidence type="ECO:0000256" key="2">
    <source>
        <dbReference type="ARBA" id="ARBA00022490"/>
    </source>
</evidence>
<proteinExistence type="inferred from homology"/>
<keyword evidence="2" id="KW-0963">Cytoplasm</keyword>
<sequence length="261" mass="27865">MRLPVWTPNFDSSSTCSSEVACMEWFACARPRFACVHVLALRACTELAMADVSAPELKEAIADVRSDATDTAWCLFGYEGKSKIVFERKGSGGVDEMVAALDDAKVSYCLLRVVSGDQESKRVKFVFIAYVGPNVGGLARGRVGGHKGGVHELVGQSHVDIQTDDKDDLTEAVIKDKLAKAAGANYDLGSNASGYETNAGNIKASAATNYKTLEKESNIGPVAYETFARPKETPVDLGGRPMVAAASAAKANTVMDWQKKS</sequence>
<dbReference type="AlphaFoldDB" id="A0A7S4BJD5"/>
<evidence type="ECO:0000256" key="1">
    <source>
        <dbReference type="ARBA" id="ARBA00004245"/>
    </source>
</evidence>
<gene>
    <name evidence="7" type="ORF">PCAR00345_LOCUS20551</name>
</gene>
<dbReference type="SUPFAM" id="SSF55753">
    <property type="entry name" value="Actin depolymerizing proteins"/>
    <property type="match status" value="1"/>
</dbReference>
<dbReference type="CDD" id="cd11282">
    <property type="entry name" value="ADF_coactosin_like"/>
    <property type="match status" value="1"/>
</dbReference>
<dbReference type="PROSITE" id="PS51263">
    <property type="entry name" value="ADF_H"/>
    <property type="match status" value="1"/>
</dbReference>
<feature type="domain" description="ADF-H" evidence="6">
    <location>
        <begin position="49"/>
        <end position="179"/>
    </location>
</feature>
<dbReference type="PANTHER" id="PTHR10829:SF56">
    <property type="entry name" value="ADF-H DOMAIN-CONTAINING PROTEIN"/>
    <property type="match status" value="1"/>
</dbReference>
<dbReference type="GO" id="GO:0030427">
    <property type="term" value="C:site of polarized growth"/>
    <property type="evidence" value="ECO:0007669"/>
    <property type="project" value="TreeGrafter"/>
</dbReference>
<dbReference type="InterPro" id="IPR029006">
    <property type="entry name" value="ADF-H/Gelsolin-like_dom_sf"/>
</dbReference>
<comment type="subcellular location">
    <subcellularLocation>
        <location evidence="1">Cytoplasm</location>
        <location evidence="1">Cytoskeleton</location>
    </subcellularLocation>
</comment>
<dbReference type="FunFam" id="3.40.20.10:FF:000018">
    <property type="entry name" value="Coactosin-like 1"/>
    <property type="match status" value="1"/>
</dbReference>
<protein>
    <recommendedName>
        <fullName evidence="6">ADF-H domain-containing protein</fullName>
    </recommendedName>
</protein>
<name>A0A7S4BJD5_CHRCT</name>
<dbReference type="GO" id="GO:0051015">
    <property type="term" value="F:actin filament binding"/>
    <property type="evidence" value="ECO:0007669"/>
    <property type="project" value="TreeGrafter"/>
</dbReference>
<dbReference type="GO" id="GO:0030833">
    <property type="term" value="P:regulation of actin filament polymerization"/>
    <property type="evidence" value="ECO:0007669"/>
    <property type="project" value="TreeGrafter"/>
</dbReference>
<accession>A0A7S4BJD5</accession>
<evidence type="ECO:0000256" key="5">
    <source>
        <dbReference type="ARBA" id="ARBA00038052"/>
    </source>
</evidence>
<dbReference type="SMART" id="SM00102">
    <property type="entry name" value="ADF"/>
    <property type="match status" value="1"/>
</dbReference>
<evidence type="ECO:0000256" key="3">
    <source>
        <dbReference type="ARBA" id="ARBA00023203"/>
    </source>
</evidence>
<reference evidence="7" key="1">
    <citation type="submission" date="2021-01" db="EMBL/GenBank/DDBJ databases">
        <authorList>
            <person name="Corre E."/>
            <person name="Pelletier E."/>
            <person name="Niang G."/>
            <person name="Scheremetjew M."/>
            <person name="Finn R."/>
            <person name="Kale V."/>
            <person name="Holt S."/>
            <person name="Cochrane G."/>
            <person name="Meng A."/>
            <person name="Brown T."/>
            <person name="Cohen L."/>
        </authorList>
    </citation>
    <scope>NUCLEOTIDE SEQUENCE</scope>
    <source>
        <strain evidence="7">CCMP645</strain>
    </source>
</reference>
<evidence type="ECO:0000313" key="7">
    <source>
        <dbReference type="EMBL" id="CAE0767939.1"/>
    </source>
</evidence>
<evidence type="ECO:0000256" key="4">
    <source>
        <dbReference type="ARBA" id="ARBA00023212"/>
    </source>
</evidence>
<keyword evidence="4" id="KW-0206">Cytoskeleton</keyword>
<dbReference type="GO" id="GO:0005884">
    <property type="term" value="C:actin filament"/>
    <property type="evidence" value="ECO:0007669"/>
    <property type="project" value="TreeGrafter"/>
</dbReference>